<dbReference type="OrthoDB" id="10304672at2759"/>
<dbReference type="EMBL" id="AQGS01000526">
    <property type="protein sequence ID" value="EPS38839.1"/>
    <property type="molecule type" value="Genomic_DNA"/>
</dbReference>
<keyword evidence="2" id="KW-1185">Reference proteome</keyword>
<proteinExistence type="predicted"/>
<organism evidence="1 2">
    <name type="scientific">Dactylellina haptotyla (strain CBS 200.50)</name>
    <name type="common">Nematode-trapping fungus</name>
    <name type="synonym">Monacrosporium haptotylum</name>
    <dbReference type="NCBI Taxonomy" id="1284197"/>
    <lineage>
        <taxon>Eukaryota</taxon>
        <taxon>Fungi</taxon>
        <taxon>Dikarya</taxon>
        <taxon>Ascomycota</taxon>
        <taxon>Pezizomycotina</taxon>
        <taxon>Orbiliomycetes</taxon>
        <taxon>Orbiliales</taxon>
        <taxon>Orbiliaceae</taxon>
        <taxon>Dactylellina</taxon>
    </lineage>
</organism>
<dbReference type="HOGENOM" id="CLU_1695429_0_0_1"/>
<dbReference type="AlphaFoldDB" id="S8A7R3"/>
<accession>S8A7R3</accession>
<gene>
    <name evidence="1" type="ORF">H072_7399</name>
</gene>
<name>S8A7R3_DACHA</name>
<reference evidence="1 2" key="1">
    <citation type="journal article" date="2013" name="PLoS Genet.">
        <title>Genomic mechanisms accounting for the adaptation to parasitism in nematode-trapping fungi.</title>
        <authorList>
            <person name="Meerupati T."/>
            <person name="Andersson K.M."/>
            <person name="Friman E."/>
            <person name="Kumar D."/>
            <person name="Tunlid A."/>
            <person name="Ahren D."/>
        </authorList>
    </citation>
    <scope>NUCLEOTIDE SEQUENCE [LARGE SCALE GENOMIC DNA]</scope>
    <source>
        <strain evidence="1 2">CBS 200.50</strain>
    </source>
</reference>
<comment type="caution">
    <text evidence="1">The sequence shown here is derived from an EMBL/GenBank/DDBJ whole genome shotgun (WGS) entry which is preliminary data.</text>
</comment>
<dbReference type="Proteomes" id="UP000015100">
    <property type="component" value="Unassembled WGS sequence"/>
</dbReference>
<reference evidence="2" key="2">
    <citation type="submission" date="2013-04" db="EMBL/GenBank/DDBJ databases">
        <title>Genomic mechanisms accounting for the adaptation to parasitism in nematode-trapping fungi.</title>
        <authorList>
            <person name="Ahren D.G."/>
        </authorList>
    </citation>
    <scope>NUCLEOTIDE SEQUENCE [LARGE SCALE GENOMIC DNA]</scope>
    <source>
        <strain evidence="2">CBS 200.50</strain>
    </source>
</reference>
<protein>
    <submittedName>
        <fullName evidence="1">Uncharacterized protein</fullName>
    </submittedName>
</protein>
<evidence type="ECO:0000313" key="2">
    <source>
        <dbReference type="Proteomes" id="UP000015100"/>
    </source>
</evidence>
<evidence type="ECO:0000313" key="1">
    <source>
        <dbReference type="EMBL" id="EPS38839.1"/>
    </source>
</evidence>
<sequence>MSRRTLDSKKDPGILVPQTPEEEEWCALKHESVHLHVPKLREKMGLVVQPTEKNTIQATLDSMYGTLRDEIAGISADIDFWHDSPAMELEVYKRFRKHKYIGFLVNEPGCTGPRGLEPGRMEIDPRLVVRWWINNRRSIVTRMTKKAEQVERKKRGPDPYPMSAAERQLFSSLHRRDFQWD</sequence>